<dbReference type="OrthoDB" id="9810929at2"/>
<protein>
    <submittedName>
        <fullName evidence="2">D-sedoheptulose 7-phosphate isomerase</fullName>
    </submittedName>
</protein>
<dbReference type="SUPFAM" id="SSF53697">
    <property type="entry name" value="SIS domain"/>
    <property type="match status" value="1"/>
</dbReference>
<dbReference type="PANTHER" id="PTHR30390:SF6">
    <property type="entry name" value="DNAA INITIATOR-ASSOCIATING PROTEIN DIAA"/>
    <property type="match status" value="1"/>
</dbReference>
<evidence type="ECO:0000313" key="2">
    <source>
        <dbReference type="EMBL" id="SHH40979.1"/>
    </source>
</evidence>
<dbReference type="Gene3D" id="3.40.50.10490">
    <property type="entry name" value="Glucose-6-phosphate isomerase like protein, domain 1"/>
    <property type="match status" value="1"/>
</dbReference>
<accession>A0A1M5SR30</accession>
<dbReference type="InterPro" id="IPR035461">
    <property type="entry name" value="GmhA/DiaA"/>
</dbReference>
<dbReference type="GO" id="GO:0016853">
    <property type="term" value="F:isomerase activity"/>
    <property type="evidence" value="ECO:0007669"/>
    <property type="project" value="UniProtKB-KW"/>
</dbReference>
<reference evidence="3" key="1">
    <citation type="submission" date="2016-11" db="EMBL/GenBank/DDBJ databases">
        <authorList>
            <person name="Varghese N."/>
            <person name="Submissions S."/>
        </authorList>
    </citation>
    <scope>NUCLEOTIDE SEQUENCE [LARGE SCALE GENOMIC DNA]</scope>
    <source>
        <strain evidence="3">CGMCC 1.8995</strain>
    </source>
</reference>
<dbReference type="Pfam" id="PF13580">
    <property type="entry name" value="SIS_2"/>
    <property type="match status" value="1"/>
</dbReference>
<keyword evidence="2" id="KW-0413">Isomerase</keyword>
<dbReference type="GO" id="GO:1901135">
    <property type="term" value="P:carbohydrate derivative metabolic process"/>
    <property type="evidence" value="ECO:0007669"/>
    <property type="project" value="InterPro"/>
</dbReference>
<dbReference type="GO" id="GO:0097367">
    <property type="term" value="F:carbohydrate derivative binding"/>
    <property type="evidence" value="ECO:0007669"/>
    <property type="project" value="InterPro"/>
</dbReference>
<sequence>MLDIIKSKINDSISAKKALLDDEVLLNEFNALIDACLASLKQGGKVIFCGNGGSFADAQHLSAEFTARFEKERRSLPSLALGTNSSTLSAIGNDYGFEYIFSRELDSIATDKDVFIAISTSGNSKNVVEAVKVANEKGIKTWGWTGKGAGKMGSLCATIQIPSNNTARIQECHILLGHILCGQVEERYFS</sequence>
<dbReference type="PANTHER" id="PTHR30390">
    <property type="entry name" value="SEDOHEPTULOSE 7-PHOSPHATE ISOMERASE / DNAA INITIATOR-ASSOCIATING FACTOR FOR REPLICATION INITIATION"/>
    <property type="match status" value="1"/>
</dbReference>
<evidence type="ECO:0000259" key="1">
    <source>
        <dbReference type="PROSITE" id="PS51464"/>
    </source>
</evidence>
<dbReference type="PROSITE" id="PS51464">
    <property type="entry name" value="SIS"/>
    <property type="match status" value="1"/>
</dbReference>
<proteinExistence type="predicted"/>
<dbReference type="AlphaFoldDB" id="A0A1M5SR30"/>
<name>A0A1M5SR30_9ALTE</name>
<dbReference type="InterPro" id="IPR050099">
    <property type="entry name" value="SIS_GmhA/DiaA_subfam"/>
</dbReference>
<feature type="domain" description="SIS" evidence="1">
    <location>
        <begin position="36"/>
        <end position="190"/>
    </location>
</feature>
<dbReference type="InterPro" id="IPR046348">
    <property type="entry name" value="SIS_dom_sf"/>
</dbReference>
<dbReference type="STRING" id="634436.SAMN05216361_0061"/>
<dbReference type="InterPro" id="IPR001347">
    <property type="entry name" value="SIS_dom"/>
</dbReference>
<dbReference type="EMBL" id="FQWD01000011">
    <property type="protein sequence ID" value="SHH40979.1"/>
    <property type="molecule type" value="Genomic_DNA"/>
</dbReference>
<organism evidence="2 3">
    <name type="scientific">Marisediminitalea aggregata</name>
    <dbReference type="NCBI Taxonomy" id="634436"/>
    <lineage>
        <taxon>Bacteria</taxon>
        <taxon>Pseudomonadati</taxon>
        <taxon>Pseudomonadota</taxon>
        <taxon>Gammaproteobacteria</taxon>
        <taxon>Alteromonadales</taxon>
        <taxon>Alteromonadaceae</taxon>
        <taxon>Marisediminitalea</taxon>
    </lineage>
</organism>
<evidence type="ECO:0000313" key="3">
    <source>
        <dbReference type="Proteomes" id="UP000184520"/>
    </source>
</evidence>
<gene>
    <name evidence="2" type="ORF">SAMN05216361_0061</name>
</gene>
<dbReference type="Proteomes" id="UP000184520">
    <property type="component" value="Unassembled WGS sequence"/>
</dbReference>
<keyword evidence="3" id="KW-1185">Reference proteome</keyword>
<dbReference type="CDD" id="cd05006">
    <property type="entry name" value="SIS_GmhA"/>
    <property type="match status" value="1"/>
</dbReference>
<dbReference type="RefSeq" id="WP_073325406.1">
    <property type="nucleotide sequence ID" value="NZ_FQWD01000011.1"/>
</dbReference>